<dbReference type="SUPFAM" id="SSF143548">
    <property type="entry name" value="Serine metabolism enzymes domain"/>
    <property type="match status" value="1"/>
</dbReference>
<evidence type="ECO:0000256" key="4">
    <source>
        <dbReference type="ARBA" id="ARBA00022528"/>
    </source>
</evidence>
<feature type="domain" description="ACT" evidence="11">
    <location>
        <begin position="527"/>
        <end position="599"/>
    </location>
</feature>
<gene>
    <name evidence="12" type="ORF">MANES_05G177600v8</name>
</gene>
<evidence type="ECO:0000256" key="2">
    <source>
        <dbReference type="ARBA" id="ARBA00005216"/>
    </source>
</evidence>
<comment type="subcellular location">
    <subcellularLocation>
        <location evidence="1">Plastid</location>
        <location evidence="1">Chloroplast</location>
    </subcellularLocation>
</comment>
<dbReference type="STRING" id="3983.A0A2C9VZH9"/>
<dbReference type="InterPro" id="IPR029753">
    <property type="entry name" value="D-isomer_DH_CS"/>
</dbReference>
<name>A0A2C9VZH9_MANES</name>
<dbReference type="SUPFAM" id="SSF52283">
    <property type="entry name" value="Formate/glycerate dehydrogenase catalytic domain-like"/>
    <property type="match status" value="1"/>
</dbReference>
<keyword evidence="13" id="KW-1185">Reference proteome</keyword>
<dbReference type="InterPro" id="IPR045865">
    <property type="entry name" value="ACT-like_dom_sf"/>
</dbReference>
<comment type="pathway">
    <text evidence="2 10">Amino-acid biosynthesis; L-serine biosynthesis; L-serine from 3-phospho-D-glycerate: step 1/3.</text>
</comment>
<keyword evidence="10" id="KW-0718">Serine biosynthesis</keyword>
<evidence type="ECO:0000256" key="5">
    <source>
        <dbReference type="ARBA" id="ARBA00022640"/>
    </source>
</evidence>
<keyword evidence="7 10" id="KW-0560">Oxidoreductase</keyword>
<comment type="similarity">
    <text evidence="3 10">Belongs to the D-isomer specific 2-hydroxyacid dehydrogenase family.</text>
</comment>
<accession>A0A2C9VZH9</accession>
<dbReference type="InterPro" id="IPR029752">
    <property type="entry name" value="D-isomer_DH_CS1"/>
</dbReference>
<dbReference type="PROSITE" id="PS00671">
    <property type="entry name" value="D_2_HYDROXYACID_DH_3"/>
    <property type="match status" value="1"/>
</dbReference>
<dbReference type="Pfam" id="PF00389">
    <property type="entry name" value="2-Hacid_dh"/>
    <property type="match status" value="1"/>
</dbReference>
<dbReference type="Gramene" id="Manes.05G177600.1.v8.1">
    <property type="protein sequence ID" value="Manes.05G177600.1.v8.1.CDS"/>
    <property type="gene ID" value="Manes.05G177600.v8.1"/>
</dbReference>
<comment type="caution">
    <text evidence="12">The sequence shown here is derived from an EMBL/GenBank/DDBJ whole genome shotgun (WGS) entry which is preliminary data.</text>
</comment>
<dbReference type="SUPFAM" id="SSF51735">
    <property type="entry name" value="NAD(P)-binding Rossmann-fold domains"/>
    <property type="match status" value="1"/>
</dbReference>
<keyword evidence="5" id="KW-0934">Plastid</keyword>
<dbReference type="SUPFAM" id="SSF55021">
    <property type="entry name" value="ACT-like"/>
    <property type="match status" value="1"/>
</dbReference>
<dbReference type="GO" id="GO:0006564">
    <property type="term" value="P:L-serine biosynthetic process"/>
    <property type="evidence" value="ECO:0007669"/>
    <property type="project" value="UniProtKB-KW"/>
</dbReference>
<dbReference type="OMA" id="WERSKYI"/>
<dbReference type="FunFam" id="3.40.50.720:FF:000021">
    <property type="entry name" value="D-3-phosphoglycerate dehydrogenase"/>
    <property type="match status" value="1"/>
</dbReference>
<dbReference type="AlphaFoldDB" id="A0A2C9VZH9"/>
<comment type="catalytic activity">
    <reaction evidence="9 10">
        <text>(2R)-3-phosphoglycerate + NAD(+) = 3-phosphooxypyruvate + NADH + H(+)</text>
        <dbReference type="Rhea" id="RHEA:12641"/>
        <dbReference type="ChEBI" id="CHEBI:15378"/>
        <dbReference type="ChEBI" id="CHEBI:18110"/>
        <dbReference type="ChEBI" id="CHEBI:57540"/>
        <dbReference type="ChEBI" id="CHEBI:57945"/>
        <dbReference type="ChEBI" id="CHEBI:58272"/>
        <dbReference type="EC" id="1.1.1.95"/>
    </reaction>
</comment>
<proteinExistence type="inferred from homology"/>
<dbReference type="FunFam" id="3.30.1330.90:FF:000003">
    <property type="entry name" value="D-3-phosphoglycerate dehydrogenase"/>
    <property type="match status" value="1"/>
</dbReference>
<reference evidence="13" key="1">
    <citation type="journal article" date="2016" name="Nat. Biotechnol.">
        <title>Sequencing wild and cultivated cassava and related species reveals extensive interspecific hybridization and genetic diversity.</title>
        <authorList>
            <person name="Bredeson J.V."/>
            <person name="Lyons J.B."/>
            <person name="Prochnik S.E."/>
            <person name="Wu G.A."/>
            <person name="Ha C.M."/>
            <person name="Edsinger-Gonzales E."/>
            <person name="Grimwood J."/>
            <person name="Schmutz J."/>
            <person name="Rabbi I.Y."/>
            <person name="Egesi C."/>
            <person name="Nauluvula P."/>
            <person name="Lebot V."/>
            <person name="Ndunguru J."/>
            <person name="Mkamilo G."/>
            <person name="Bart R.S."/>
            <person name="Setter T.L."/>
            <person name="Gleadow R.M."/>
            <person name="Kulakow P."/>
            <person name="Ferguson M.E."/>
            <person name="Rounsley S."/>
            <person name="Rokhsar D.S."/>
        </authorList>
    </citation>
    <scope>NUCLEOTIDE SEQUENCE [LARGE SCALE GENOMIC DNA]</scope>
    <source>
        <strain evidence="13">cv. AM560-2</strain>
    </source>
</reference>
<dbReference type="OrthoDB" id="298012at2759"/>
<dbReference type="PROSITE" id="PS00065">
    <property type="entry name" value="D_2_HYDROXYACID_DH_1"/>
    <property type="match status" value="1"/>
</dbReference>
<dbReference type="Pfam" id="PF01842">
    <property type="entry name" value="ACT"/>
    <property type="match status" value="1"/>
</dbReference>
<evidence type="ECO:0000256" key="1">
    <source>
        <dbReference type="ARBA" id="ARBA00004229"/>
    </source>
</evidence>
<evidence type="ECO:0000256" key="10">
    <source>
        <dbReference type="RuleBase" id="RU363003"/>
    </source>
</evidence>
<dbReference type="Gene3D" id="3.30.70.260">
    <property type="match status" value="1"/>
</dbReference>
<evidence type="ECO:0000256" key="8">
    <source>
        <dbReference type="ARBA" id="ARBA00023027"/>
    </source>
</evidence>
<keyword evidence="10" id="KW-0028">Amino-acid biosynthesis</keyword>
<sequence length="599" mass="63788">MAATSSWNLVFTSNQPSPSSLSWKLSFPSPFTSVQFQRRQTTTAQRFLVFATMMGAKPTILVSEKLGDAGLELLKTFANVDCSYNLSLEELCTKISLCDALIVRSGTKVTREVFESSSGRLKVVGRAGVGIDNVDLSAATEHGCLVVNAPTANTIAAAEHGIALLTAMARNIAQADASIKSGKWERSKYIGVSLVGKILAVIGFGKVGSEVARRAKGLGMNVIAHDPYAPADRAHAIGVELVRFEEAISSADFISLHMPLTPATSKMFNDETFSKMKKGVRIVNVARGGVIDEDALVRALDSGIVAQAALDVFTEEPPPRDSKLVQHESVIATPHLGASTTEAQEGVAIEVAEAVLGALKGELAATAVNAPMVPAEVLSELAPFVVLAEKLGRLAVQLVAGGSGVQSVKVTYASARGPDDLDTRLLRAMITKGIIEPTSNVFVNLVNADFTAKQRGIRITEERIVLDGSPEKPLEFIQVQIANVESKFASAISESGDIKVEGRVKDRKPHLTMIGSFGVDVSLEGSLILCRQVDQPGMIGKVGTILGEENVNVSFMTVGRIAPRKQAVMTIGVDEEPSKEALKRIGEITAIEEFVFLKL</sequence>
<evidence type="ECO:0000256" key="9">
    <source>
        <dbReference type="ARBA" id="ARBA00048731"/>
    </source>
</evidence>
<dbReference type="FunFam" id="3.30.70.260:FF:000008">
    <property type="entry name" value="D-3-phosphoglycerate dehydrogenase, chloroplastic"/>
    <property type="match status" value="1"/>
</dbReference>
<dbReference type="FunFam" id="3.40.50.720:FF:000616">
    <property type="entry name" value="D-3-phosphoglycerate dehydrogenase 2 chloroplastic"/>
    <property type="match status" value="1"/>
</dbReference>
<keyword evidence="8 10" id="KW-0520">NAD</keyword>
<evidence type="ECO:0000256" key="7">
    <source>
        <dbReference type="ARBA" id="ARBA00023002"/>
    </source>
</evidence>
<dbReference type="PROSITE" id="PS51671">
    <property type="entry name" value="ACT"/>
    <property type="match status" value="1"/>
</dbReference>
<keyword evidence="4" id="KW-0150">Chloroplast</keyword>
<dbReference type="PANTHER" id="PTHR42938">
    <property type="entry name" value="FORMATE DEHYDROGENASE 1"/>
    <property type="match status" value="1"/>
</dbReference>
<organism evidence="12 13">
    <name type="scientific">Manihot esculenta</name>
    <name type="common">Cassava</name>
    <name type="synonym">Jatropha manihot</name>
    <dbReference type="NCBI Taxonomy" id="3983"/>
    <lineage>
        <taxon>Eukaryota</taxon>
        <taxon>Viridiplantae</taxon>
        <taxon>Streptophyta</taxon>
        <taxon>Embryophyta</taxon>
        <taxon>Tracheophyta</taxon>
        <taxon>Spermatophyta</taxon>
        <taxon>Magnoliopsida</taxon>
        <taxon>eudicotyledons</taxon>
        <taxon>Gunneridae</taxon>
        <taxon>Pentapetalae</taxon>
        <taxon>rosids</taxon>
        <taxon>fabids</taxon>
        <taxon>Malpighiales</taxon>
        <taxon>Euphorbiaceae</taxon>
        <taxon>Crotonoideae</taxon>
        <taxon>Manihoteae</taxon>
        <taxon>Manihot</taxon>
    </lineage>
</organism>
<evidence type="ECO:0000256" key="6">
    <source>
        <dbReference type="ARBA" id="ARBA00022946"/>
    </source>
</evidence>
<evidence type="ECO:0000313" key="12">
    <source>
        <dbReference type="EMBL" id="OAY50978.1"/>
    </source>
</evidence>
<dbReference type="EMBL" id="CM004391">
    <property type="protein sequence ID" value="OAY50978.1"/>
    <property type="molecule type" value="Genomic_DNA"/>
</dbReference>
<dbReference type="CDD" id="cd12173">
    <property type="entry name" value="PGDH_4"/>
    <property type="match status" value="1"/>
</dbReference>
<dbReference type="InterPro" id="IPR036291">
    <property type="entry name" value="NAD(P)-bd_dom_sf"/>
</dbReference>
<dbReference type="Pfam" id="PF19304">
    <property type="entry name" value="PGDH_inter"/>
    <property type="match status" value="1"/>
</dbReference>
<dbReference type="Gene3D" id="3.40.50.720">
    <property type="entry name" value="NAD(P)-binding Rossmann-like Domain"/>
    <property type="match status" value="2"/>
</dbReference>
<evidence type="ECO:0000313" key="13">
    <source>
        <dbReference type="Proteomes" id="UP000091857"/>
    </source>
</evidence>
<dbReference type="InterPro" id="IPR006139">
    <property type="entry name" value="D-isomer_2_OHA_DH_cat_dom"/>
</dbReference>
<evidence type="ECO:0000256" key="3">
    <source>
        <dbReference type="ARBA" id="ARBA00005854"/>
    </source>
</evidence>
<dbReference type="InterPro" id="IPR006236">
    <property type="entry name" value="PGDH"/>
</dbReference>
<dbReference type="PANTHER" id="PTHR42938:SF6">
    <property type="entry name" value="D-3-PHOSPHOGLYCERATE DEHYDROGENASE"/>
    <property type="match status" value="1"/>
</dbReference>
<dbReference type="Proteomes" id="UP000091857">
    <property type="component" value="Chromosome 5"/>
</dbReference>
<dbReference type="Gene3D" id="3.30.1330.90">
    <property type="entry name" value="D-3-phosphoglycerate dehydrogenase, domain 3"/>
    <property type="match status" value="1"/>
</dbReference>
<dbReference type="CDD" id="cd04902">
    <property type="entry name" value="ACT_3PGDH-xct"/>
    <property type="match status" value="1"/>
</dbReference>
<dbReference type="InterPro" id="IPR002912">
    <property type="entry name" value="ACT_dom"/>
</dbReference>
<dbReference type="PROSITE" id="PS00670">
    <property type="entry name" value="D_2_HYDROXYACID_DH_2"/>
    <property type="match status" value="1"/>
</dbReference>
<dbReference type="UniPathway" id="UPA00135">
    <property type="reaction ID" value="UER00196"/>
</dbReference>
<dbReference type="GO" id="GO:0051287">
    <property type="term" value="F:NAD binding"/>
    <property type="evidence" value="ECO:0007669"/>
    <property type="project" value="UniProtKB-UniRule"/>
</dbReference>
<dbReference type="GO" id="GO:0009570">
    <property type="term" value="C:chloroplast stroma"/>
    <property type="evidence" value="ECO:0000318"/>
    <property type="project" value="GO_Central"/>
</dbReference>
<dbReference type="InterPro" id="IPR029009">
    <property type="entry name" value="ASB_dom_sf"/>
</dbReference>
<dbReference type="InterPro" id="IPR045626">
    <property type="entry name" value="PGDH_ASB_dom"/>
</dbReference>
<dbReference type="GO" id="GO:0004617">
    <property type="term" value="F:phosphoglycerate dehydrogenase activity"/>
    <property type="evidence" value="ECO:0000318"/>
    <property type="project" value="GO_Central"/>
</dbReference>
<dbReference type="EC" id="1.1.1.95" evidence="10"/>
<evidence type="ECO:0000259" key="11">
    <source>
        <dbReference type="PROSITE" id="PS51671"/>
    </source>
</evidence>
<dbReference type="NCBIfam" id="TIGR01327">
    <property type="entry name" value="PGDH"/>
    <property type="match status" value="1"/>
</dbReference>
<keyword evidence="6" id="KW-0809">Transit peptide</keyword>
<dbReference type="InterPro" id="IPR006140">
    <property type="entry name" value="D-isomer_DH_NAD-bd"/>
</dbReference>
<dbReference type="Pfam" id="PF02826">
    <property type="entry name" value="2-Hacid_dh_C"/>
    <property type="match status" value="1"/>
</dbReference>
<protein>
    <recommendedName>
        <fullName evidence="10">D-3-phosphoglycerate dehydrogenase</fullName>
        <ecNumber evidence="10">1.1.1.95</ecNumber>
    </recommendedName>
</protein>